<evidence type="ECO:0000256" key="9">
    <source>
        <dbReference type="RuleBase" id="RU365093"/>
    </source>
</evidence>
<keyword evidence="3 9" id="KW-0813">Transport</keyword>
<comment type="subcellular location">
    <subcellularLocation>
        <location evidence="1 9">Cell inner membrane</location>
        <topology evidence="1 9">Single-pass membrane protein</topology>
    </subcellularLocation>
</comment>
<keyword evidence="4 9" id="KW-1003">Cell membrane</keyword>
<gene>
    <name evidence="13" type="ORF">GCM10017653_32450</name>
</gene>
<accession>A0A9W6JZX7</accession>
<comment type="caution">
    <text evidence="13">The sequence shown here is derived from an EMBL/GenBank/DDBJ whole genome shotgun (WGS) entry which is preliminary data.</text>
</comment>
<evidence type="ECO:0000256" key="5">
    <source>
        <dbReference type="ARBA" id="ARBA00022519"/>
    </source>
</evidence>
<dbReference type="EMBL" id="BSFM01000014">
    <property type="protein sequence ID" value="GLK85175.1"/>
    <property type="molecule type" value="Genomic_DNA"/>
</dbReference>
<dbReference type="PANTHER" id="PTHR30386">
    <property type="entry name" value="MEMBRANE FUSION SUBUNIT OF EMRAB-TOLC MULTIDRUG EFFLUX PUMP"/>
    <property type="match status" value="1"/>
</dbReference>
<dbReference type="InterPro" id="IPR050739">
    <property type="entry name" value="MFP"/>
</dbReference>
<evidence type="ECO:0000259" key="11">
    <source>
        <dbReference type="Pfam" id="PF25994"/>
    </source>
</evidence>
<evidence type="ECO:0000256" key="1">
    <source>
        <dbReference type="ARBA" id="ARBA00004377"/>
    </source>
</evidence>
<reference evidence="13" key="1">
    <citation type="journal article" date="2014" name="Int. J. Syst. Evol. Microbiol.">
        <title>Complete genome sequence of Corynebacterium casei LMG S-19264T (=DSM 44701T), isolated from a smear-ripened cheese.</title>
        <authorList>
            <consortium name="US DOE Joint Genome Institute (JGI-PGF)"/>
            <person name="Walter F."/>
            <person name="Albersmeier A."/>
            <person name="Kalinowski J."/>
            <person name="Ruckert C."/>
        </authorList>
    </citation>
    <scope>NUCLEOTIDE SEQUENCE</scope>
    <source>
        <strain evidence="13">VKM B-2789</strain>
    </source>
</reference>
<dbReference type="AlphaFoldDB" id="A0A9W6JZX7"/>
<dbReference type="InterPro" id="IPR058781">
    <property type="entry name" value="HH_AprE-like"/>
</dbReference>
<dbReference type="NCBIfam" id="TIGR01843">
    <property type="entry name" value="type_I_hlyD"/>
    <property type="match status" value="1"/>
</dbReference>
<keyword evidence="5 9" id="KW-0997">Cell inner membrane</keyword>
<evidence type="ECO:0000256" key="7">
    <source>
        <dbReference type="ARBA" id="ARBA00022989"/>
    </source>
</evidence>
<comment type="similarity">
    <text evidence="2 9">Belongs to the membrane fusion protein (MFP) (TC 8.A.1) family.</text>
</comment>
<feature type="coiled-coil region" evidence="10">
    <location>
        <begin position="89"/>
        <end position="116"/>
    </location>
</feature>
<evidence type="ECO:0000259" key="12">
    <source>
        <dbReference type="Pfam" id="PF26002"/>
    </source>
</evidence>
<dbReference type="Pfam" id="PF25994">
    <property type="entry name" value="HH_AprE"/>
    <property type="match status" value="1"/>
</dbReference>
<feature type="domain" description="AprE-like long alpha-helical hairpin" evidence="11">
    <location>
        <begin position="92"/>
        <end position="282"/>
    </location>
</feature>
<dbReference type="RefSeq" id="WP_213364993.1">
    <property type="nucleotide sequence ID" value="NZ_BSFM01000014.1"/>
</dbReference>
<dbReference type="Gene3D" id="2.40.50.100">
    <property type="match status" value="1"/>
</dbReference>
<evidence type="ECO:0000256" key="10">
    <source>
        <dbReference type="SAM" id="Coils"/>
    </source>
</evidence>
<evidence type="ECO:0000256" key="8">
    <source>
        <dbReference type="ARBA" id="ARBA00023136"/>
    </source>
</evidence>
<protein>
    <recommendedName>
        <fullName evidence="9">Membrane fusion protein (MFP) family protein</fullName>
    </recommendedName>
</protein>
<evidence type="ECO:0000256" key="3">
    <source>
        <dbReference type="ARBA" id="ARBA00022448"/>
    </source>
</evidence>
<feature type="coiled-coil region" evidence="10">
    <location>
        <begin position="255"/>
        <end position="289"/>
    </location>
</feature>
<feature type="domain" description="AprE-like beta-barrel" evidence="12">
    <location>
        <begin position="324"/>
        <end position="413"/>
    </location>
</feature>
<evidence type="ECO:0000313" key="14">
    <source>
        <dbReference type="Proteomes" id="UP001143330"/>
    </source>
</evidence>
<keyword evidence="10" id="KW-0175">Coiled coil</keyword>
<evidence type="ECO:0000256" key="2">
    <source>
        <dbReference type="ARBA" id="ARBA00009477"/>
    </source>
</evidence>
<dbReference type="GO" id="GO:0005886">
    <property type="term" value="C:plasma membrane"/>
    <property type="evidence" value="ECO:0007669"/>
    <property type="project" value="UniProtKB-SubCell"/>
</dbReference>
<name>A0A9W6JZX7_9HYPH</name>
<keyword evidence="7" id="KW-1133">Transmembrane helix</keyword>
<evidence type="ECO:0000256" key="6">
    <source>
        <dbReference type="ARBA" id="ARBA00022692"/>
    </source>
</evidence>
<dbReference type="InterPro" id="IPR058982">
    <property type="entry name" value="Beta-barrel_AprE"/>
</dbReference>
<organism evidence="13 14">
    <name type="scientific">Ancylobacter defluvii</name>
    <dbReference type="NCBI Taxonomy" id="1282440"/>
    <lineage>
        <taxon>Bacteria</taxon>
        <taxon>Pseudomonadati</taxon>
        <taxon>Pseudomonadota</taxon>
        <taxon>Alphaproteobacteria</taxon>
        <taxon>Hyphomicrobiales</taxon>
        <taxon>Xanthobacteraceae</taxon>
        <taxon>Ancylobacter</taxon>
    </lineage>
</organism>
<dbReference type="InterPro" id="IPR010129">
    <property type="entry name" value="T1SS_HlyD"/>
</dbReference>
<dbReference type="Pfam" id="PF26002">
    <property type="entry name" value="Beta-barrel_AprE"/>
    <property type="match status" value="1"/>
</dbReference>
<reference evidence="13" key="2">
    <citation type="submission" date="2023-01" db="EMBL/GenBank/DDBJ databases">
        <authorList>
            <person name="Sun Q."/>
            <person name="Evtushenko L."/>
        </authorList>
    </citation>
    <scope>NUCLEOTIDE SEQUENCE</scope>
    <source>
        <strain evidence="13">VKM B-2789</strain>
    </source>
</reference>
<dbReference type="PRINTS" id="PR01490">
    <property type="entry name" value="RTXTOXIND"/>
</dbReference>
<dbReference type="Proteomes" id="UP001143330">
    <property type="component" value="Unassembled WGS sequence"/>
</dbReference>
<dbReference type="PANTHER" id="PTHR30386:SF17">
    <property type="entry name" value="ALKALINE PROTEASE SECRETION PROTEIN APRE"/>
    <property type="match status" value="1"/>
</dbReference>
<keyword evidence="14" id="KW-1185">Reference proteome</keyword>
<keyword evidence="6" id="KW-0812">Transmembrane</keyword>
<proteinExistence type="inferred from homology"/>
<keyword evidence="8" id="KW-0472">Membrane</keyword>
<evidence type="ECO:0000256" key="4">
    <source>
        <dbReference type="ARBA" id="ARBA00022475"/>
    </source>
</evidence>
<dbReference type="GO" id="GO:0015031">
    <property type="term" value="P:protein transport"/>
    <property type="evidence" value="ECO:0007669"/>
    <property type="project" value="InterPro"/>
</dbReference>
<evidence type="ECO:0000313" key="13">
    <source>
        <dbReference type="EMBL" id="GLK85175.1"/>
    </source>
</evidence>
<sequence>MTRTTPANPHRSIRRHLALGLLLVLVVVFGIGGWAVATQISGAVIAPGQLVVYSSLKKVQHPTGGIVGELLVKEGDSVRAGDVLLRLDKTVAEANLAILANNLDELQVRQARNEAERDGIAELAFPPQLLSRAEDADVARILTGETKLFESRRFLREGRKAQLGERIAQLREEIRGLDFQLASKGREIALIGTELKSVRQLWTDNLVSIQRVTALERDGARLEGEQGLLIANIAQTKGRIVETELQILQIDQDMRSEVATELAEIRAKLSETRERIVTAQDQLRRVELRAPQDGVVHQLAVHTIGGVIGPGEPIMLVVPNNDQLEAEARVPPPFIDQLAVGQPAVVRLAAGAQWETPELTGTLSRISADIVPDPHTGEGFYSVRISLPPEELARLDGMKLVPGMPLEVFIKTGDRTVLSYLVKPLTDQVARSFRGR</sequence>
<dbReference type="Gene3D" id="2.40.30.170">
    <property type="match status" value="1"/>
</dbReference>